<proteinExistence type="predicted"/>
<gene>
    <name evidence="1" type="ORF">ENUP19_0278G0027</name>
</gene>
<reference evidence="1 2" key="1">
    <citation type="journal article" date="2019" name="PLoS Negl. Trop. Dis.">
        <title>Whole genome sequencing of Entamoeba nuttalli reveals mammalian host-related molecular signatures and a novel octapeptide-repeat surface protein.</title>
        <authorList>
            <person name="Tanaka M."/>
            <person name="Makiuchi T."/>
            <person name="Komiyama T."/>
            <person name="Shiina T."/>
            <person name="Osaki K."/>
            <person name="Tachibana H."/>
        </authorList>
    </citation>
    <scope>NUCLEOTIDE SEQUENCE [LARGE SCALE GENOMIC DNA]</scope>
    <source>
        <strain evidence="1 2">P19-061405</strain>
    </source>
</reference>
<accession>A0ABQ0DTY0</accession>
<evidence type="ECO:0000313" key="2">
    <source>
        <dbReference type="Proteomes" id="UP001628156"/>
    </source>
</evidence>
<name>A0ABQ0DTY0_9EUKA</name>
<dbReference type="EMBL" id="BAAFRS010000278">
    <property type="protein sequence ID" value="GAB1226192.1"/>
    <property type="molecule type" value="Genomic_DNA"/>
</dbReference>
<protein>
    <recommendedName>
        <fullName evidence="3">PARP catalytic domain-containing protein</fullName>
    </recommendedName>
</protein>
<keyword evidence="2" id="KW-1185">Reference proteome</keyword>
<evidence type="ECO:0000313" key="1">
    <source>
        <dbReference type="EMBL" id="GAB1226192.1"/>
    </source>
</evidence>
<comment type="caution">
    <text evidence="1">The sequence shown here is derived from an EMBL/GenBank/DDBJ whole genome shotgun (WGS) entry which is preliminary data.</text>
</comment>
<evidence type="ECO:0008006" key="3">
    <source>
        <dbReference type="Google" id="ProtNLM"/>
    </source>
</evidence>
<sequence>MNNQLIKELFEEGNKFIQQQKDPKIMASQFNTFIQQNARSSQLFFKNPEISGCKHASDGFFAFHGSSEAAVRSICENGFDPTKRQTKDGDYFGINTRISGHPSYMKGGSNHMMLVFISSKKFNTVISGCCYRVNNPTDCSYSYCLPLFIISYGVNQPVTYLPPQLPF</sequence>
<organism evidence="1 2">
    <name type="scientific">Entamoeba nuttalli</name>
    <dbReference type="NCBI Taxonomy" id="412467"/>
    <lineage>
        <taxon>Eukaryota</taxon>
        <taxon>Amoebozoa</taxon>
        <taxon>Evosea</taxon>
        <taxon>Archamoebae</taxon>
        <taxon>Mastigamoebida</taxon>
        <taxon>Entamoebidae</taxon>
        <taxon>Entamoeba</taxon>
    </lineage>
</organism>
<dbReference type="Proteomes" id="UP001628156">
    <property type="component" value="Unassembled WGS sequence"/>
</dbReference>
<dbReference type="SUPFAM" id="SSF56399">
    <property type="entry name" value="ADP-ribosylation"/>
    <property type="match status" value="1"/>
</dbReference>
<dbReference type="Gene3D" id="3.90.228.10">
    <property type="match status" value="1"/>
</dbReference>